<sequence length="524" mass="59008">MSLLLTKTCEYALLVTIQQGRHFNSNDQSIQVETELDLKLPSSINDLIPQNTKISTPSANIETDGTCTFNVSLVYFISTKQLIRLRKDKATTRIYIKNDRSLLNSFSLPISEAKEVVPQSAHKLEHIYKFVADKGVWCSMPESQQELKIGLFYVAMPDTTKDIPTVTTPCIELRSPPPTPNLTSATVISTYSNNSSSSNNSTLTTSTTNNNNNNNSRRKKVSSIILGSSSVKPKKKPEDTKRAKPKPTLRRTKSSLLDLNIEELSDMLRNVHIFTDDTKTPSSMIEPAQLQAYHQIGKGTLKYTLVFKVLHVDNISHTILRTNTSKRLKKPYVSWTFLSTCNISPAASYVQEYNPVKSCFQLCGHLVDIQHWLDRLGPIKLSLLVMDKHTKQTAGTSSISLKDLAFRERPFDDRTCSIYNAQDEPVAEVTVRVGLISGWHQDDSSLFEDGKRDPWDMVMMSSQQKKMRYSTPSSIPTLTTTSVSTKSTQPTIHYITPYIRSSSSSIMSYFNTNNTINNNKRRNK</sequence>
<name>A0A1X0S160_RHIZD</name>
<dbReference type="InterPro" id="IPR035892">
    <property type="entry name" value="C2_domain_sf"/>
</dbReference>
<dbReference type="Gene3D" id="2.60.40.150">
    <property type="entry name" value="C2 domain"/>
    <property type="match status" value="1"/>
</dbReference>
<proteinExistence type="predicted"/>
<gene>
    <name evidence="2" type="ORF">BCV71DRAFT_264316</name>
</gene>
<evidence type="ECO:0000313" key="3">
    <source>
        <dbReference type="Proteomes" id="UP000242381"/>
    </source>
</evidence>
<feature type="region of interest" description="Disordered" evidence="1">
    <location>
        <begin position="168"/>
        <end position="253"/>
    </location>
</feature>
<protein>
    <submittedName>
        <fullName evidence="2">Uncharacterized protein</fullName>
    </submittedName>
</protein>
<dbReference type="OMA" id="SADHDIC"/>
<dbReference type="Proteomes" id="UP000242381">
    <property type="component" value="Unassembled WGS sequence"/>
</dbReference>
<evidence type="ECO:0000256" key="1">
    <source>
        <dbReference type="SAM" id="MobiDB-lite"/>
    </source>
</evidence>
<reference evidence="2 3" key="1">
    <citation type="journal article" date="2016" name="Proc. Natl. Acad. Sci. U.S.A.">
        <title>Lipid metabolic changes in an early divergent fungus govern the establishment of a mutualistic symbiosis with endobacteria.</title>
        <authorList>
            <person name="Lastovetsky O.A."/>
            <person name="Gaspar M.L."/>
            <person name="Mondo S.J."/>
            <person name="LaButti K.M."/>
            <person name="Sandor L."/>
            <person name="Grigoriev I.V."/>
            <person name="Henry S.A."/>
            <person name="Pawlowska T.E."/>
        </authorList>
    </citation>
    <scope>NUCLEOTIDE SEQUENCE [LARGE SCALE GENOMIC DNA]</scope>
    <source>
        <strain evidence="2 3">ATCC 11559</strain>
    </source>
</reference>
<accession>A0A1X0S160</accession>
<dbReference type="VEuPathDB" id="FungiDB:BCV72DRAFT_68699"/>
<evidence type="ECO:0000313" key="2">
    <source>
        <dbReference type="EMBL" id="ORE17959.1"/>
    </source>
</evidence>
<feature type="compositionally biased region" description="Low complexity" evidence="1">
    <location>
        <begin position="189"/>
        <end position="215"/>
    </location>
</feature>
<dbReference type="EMBL" id="KV921342">
    <property type="protein sequence ID" value="ORE17959.1"/>
    <property type="molecule type" value="Genomic_DNA"/>
</dbReference>
<organism evidence="2 3">
    <name type="scientific">Rhizopus microsporus</name>
    <dbReference type="NCBI Taxonomy" id="58291"/>
    <lineage>
        <taxon>Eukaryota</taxon>
        <taxon>Fungi</taxon>
        <taxon>Fungi incertae sedis</taxon>
        <taxon>Mucoromycota</taxon>
        <taxon>Mucoromycotina</taxon>
        <taxon>Mucoromycetes</taxon>
        <taxon>Mucorales</taxon>
        <taxon>Mucorineae</taxon>
        <taxon>Rhizopodaceae</taxon>
        <taxon>Rhizopus</taxon>
    </lineage>
</organism>
<feature type="compositionally biased region" description="Basic residues" evidence="1">
    <location>
        <begin position="243"/>
        <end position="253"/>
    </location>
</feature>
<dbReference type="AlphaFoldDB" id="A0A1X0S160"/>